<dbReference type="GO" id="GO:0017004">
    <property type="term" value="P:cytochrome complex assembly"/>
    <property type="evidence" value="ECO:0007669"/>
    <property type="project" value="UniProtKB-KW"/>
</dbReference>
<dbReference type="Proteomes" id="UP001155483">
    <property type="component" value="Unassembled WGS sequence"/>
</dbReference>
<dbReference type="PROSITE" id="PS51352">
    <property type="entry name" value="THIOREDOXIN_2"/>
    <property type="match status" value="1"/>
</dbReference>
<keyword evidence="3" id="KW-1015">Disulfide bond</keyword>
<dbReference type="AlphaFoldDB" id="A0A9X3BHV7"/>
<feature type="domain" description="Thioredoxin" evidence="5">
    <location>
        <begin position="333"/>
        <end position="472"/>
    </location>
</feature>
<dbReference type="PANTHER" id="PTHR42852:SF6">
    <property type="entry name" value="THIOL:DISULFIDE INTERCHANGE PROTEIN DSBE"/>
    <property type="match status" value="1"/>
</dbReference>
<dbReference type="EMBL" id="JAOTIF010000004">
    <property type="protein sequence ID" value="MCU7549233.1"/>
    <property type="molecule type" value="Genomic_DNA"/>
</dbReference>
<evidence type="ECO:0000256" key="2">
    <source>
        <dbReference type="ARBA" id="ARBA00022748"/>
    </source>
</evidence>
<protein>
    <submittedName>
        <fullName evidence="6">TlpA family protein disulfide reductase</fullName>
    </submittedName>
</protein>
<dbReference type="GO" id="GO:0030313">
    <property type="term" value="C:cell envelope"/>
    <property type="evidence" value="ECO:0007669"/>
    <property type="project" value="UniProtKB-SubCell"/>
</dbReference>
<dbReference type="InterPro" id="IPR013766">
    <property type="entry name" value="Thioredoxin_domain"/>
</dbReference>
<keyword evidence="7" id="KW-1185">Reference proteome</keyword>
<comment type="caution">
    <text evidence="6">The sequence shown here is derived from an EMBL/GenBank/DDBJ whole genome shotgun (WGS) entry which is preliminary data.</text>
</comment>
<dbReference type="SUPFAM" id="SSF52833">
    <property type="entry name" value="Thioredoxin-like"/>
    <property type="match status" value="1"/>
</dbReference>
<proteinExistence type="predicted"/>
<evidence type="ECO:0000256" key="3">
    <source>
        <dbReference type="ARBA" id="ARBA00023157"/>
    </source>
</evidence>
<organism evidence="6 7">
    <name type="scientific">Paraflavisolibacter caeni</name>
    <dbReference type="NCBI Taxonomy" id="2982496"/>
    <lineage>
        <taxon>Bacteria</taxon>
        <taxon>Pseudomonadati</taxon>
        <taxon>Bacteroidota</taxon>
        <taxon>Chitinophagia</taxon>
        <taxon>Chitinophagales</taxon>
        <taxon>Chitinophagaceae</taxon>
        <taxon>Paraflavisolibacter</taxon>
    </lineage>
</organism>
<dbReference type="InterPro" id="IPR036249">
    <property type="entry name" value="Thioredoxin-like_sf"/>
</dbReference>
<evidence type="ECO:0000259" key="5">
    <source>
        <dbReference type="PROSITE" id="PS51352"/>
    </source>
</evidence>
<name>A0A9X3BHV7_9BACT</name>
<dbReference type="InterPro" id="IPR000866">
    <property type="entry name" value="AhpC/TSA"/>
</dbReference>
<evidence type="ECO:0000313" key="7">
    <source>
        <dbReference type="Proteomes" id="UP001155483"/>
    </source>
</evidence>
<dbReference type="GO" id="GO:0016209">
    <property type="term" value="F:antioxidant activity"/>
    <property type="evidence" value="ECO:0007669"/>
    <property type="project" value="InterPro"/>
</dbReference>
<reference evidence="6" key="2">
    <citation type="submission" date="2023-04" db="EMBL/GenBank/DDBJ databases">
        <title>Paracnuella aquatica gen. nov., sp. nov., a member of the family Chitinophagaceae isolated from a hot spring.</title>
        <authorList>
            <person name="Wang C."/>
        </authorList>
    </citation>
    <scope>NUCLEOTIDE SEQUENCE</scope>
    <source>
        <strain evidence="6">LB-8</strain>
    </source>
</reference>
<accession>A0A9X3BHV7</accession>
<sequence>MCAKSKWIILFIGFIFYTVSTYGQENLEKSKIRLHFTIDKKAEKFLLLKYSVLEFETSEDTLWEHSEGNYSLLTSRIKSPCIATIISRTVHINNLCIAPGYDLNISVESATGKASVDGYGSKASKYQLEVDSLYRAHSLQNKILYNLEENISFINEYIHAREAYLKSMKENCSLEPFLEYFINRSHFDNVFLKLRMLLDLIRLWKVDNKNADVLMKNFDELVLNNISNDSFLVSSQFRDLLNRELLSYLVKKNGGNFNDGRVSQINNVYKGKVRDFALTKEASDILNYRTYSLKELDSNWNALMPCIETIKDDQYRQVLQLKYETRVKQLLNAEKGKVAPDFNLVSSNGMHYKLSDFLGKVVYLDLWASWCTPCRVENRILNQLYKKFKDDSRLVFISIALRDKAQEWKNVIEKDKPEWLQLFDDGTVNEKYIAFSLPRFIIIDKEGRIVDFNAPSPSEEKELFRIISEEMNKN</sequence>
<comment type="subcellular location">
    <subcellularLocation>
        <location evidence="1">Cell envelope</location>
    </subcellularLocation>
</comment>
<evidence type="ECO:0000256" key="4">
    <source>
        <dbReference type="ARBA" id="ARBA00023284"/>
    </source>
</evidence>
<keyword evidence="2" id="KW-0201">Cytochrome c-type biogenesis</keyword>
<keyword evidence="4" id="KW-0676">Redox-active center</keyword>
<dbReference type="Pfam" id="PF00578">
    <property type="entry name" value="AhpC-TSA"/>
    <property type="match status" value="1"/>
</dbReference>
<dbReference type="InterPro" id="IPR050553">
    <property type="entry name" value="Thioredoxin_ResA/DsbE_sf"/>
</dbReference>
<dbReference type="CDD" id="cd02966">
    <property type="entry name" value="TlpA_like_family"/>
    <property type="match status" value="1"/>
</dbReference>
<dbReference type="PANTHER" id="PTHR42852">
    <property type="entry name" value="THIOL:DISULFIDE INTERCHANGE PROTEIN DSBE"/>
    <property type="match status" value="1"/>
</dbReference>
<dbReference type="GO" id="GO:0016491">
    <property type="term" value="F:oxidoreductase activity"/>
    <property type="evidence" value="ECO:0007669"/>
    <property type="project" value="InterPro"/>
</dbReference>
<dbReference type="RefSeq" id="WP_279296673.1">
    <property type="nucleotide sequence ID" value="NZ_JAOTIF010000004.1"/>
</dbReference>
<gene>
    <name evidence="6" type="ORF">OCK74_08905</name>
</gene>
<evidence type="ECO:0000256" key="1">
    <source>
        <dbReference type="ARBA" id="ARBA00004196"/>
    </source>
</evidence>
<reference evidence="6" key="1">
    <citation type="submission" date="2022-09" db="EMBL/GenBank/DDBJ databases">
        <authorList>
            <person name="Yuan C."/>
            <person name="Ke Z."/>
        </authorList>
    </citation>
    <scope>NUCLEOTIDE SEQUENCE</scope>
    <source>
        <strain evidence="6">LB-8</strain>
    </source>
</reference>
<dbReference type="Gene3D" id="3.40.30.10">
    <property type="entry name" value="Glutaredoxin"/>
    <property type="match status" value="1"/>
</dbReference>
<evidence type="ECO:0000313" key="6">
    <source>
        <dbReference type="EMBL" id="MCU7549233.1"/>
    </source>
</evidence>